<organism evidence="2 3">
    <name type="scientific">Marinomonas alcarazii</name>
    <dbReference type="NCBI Taxonomy" id="491949"/>
    <lineage>
        <taxon>Bacteria</taxon>
        <taxon>Pseudomonadati</taxon>
        <taxon>Pseudomonadota</taxon>
        <taxon>Gammaproteobacteria</taxon>
        <taxon>Oceanospirillales</taxon>
        <taxon>Oceanospirillaceae</taxon>
        <taxon>Marinomonas</taxon>
    </lineage>
</organism>
<dbReference type="GO" id="GO:0016740">
    <property type="term" value="F:transferase activity"/>
    <property type="evidence" value="ECO:0007669"/>
    <property type="project" value="UniProtKB-KW"/>
</dbReference>
<dbReference type="EMBL" id="QKLW01000007">
    <property type="protein sequence ID" value="PYF79847.1"/>
    <property type="molecule type" value="Genomic_DNA"/>
</dbReference>
<comment type="caution">
    <text evidence="2">The sequence shown here is derived from an EMBL/GenBank/DDBJ whole genome shotgun (WGS) entry which is preliminary data.</text>
</comment>
<keyword evidence="1" id="KW-0472">Membrane</keyword>
<dbReference type="InterPro" id="IPR049458">
    <property type="entry name" value="EpsG-like"/>
</dbReference>
<protein>
    <submittedName>
        <fullName evidence="2">EpsG-like putative glucosyltransferase</fullName>
    </submittedName>
</protein>
<keyword evidence="3" id="KW-1185">Reference proteome</keyword>
<feature type="transmembrane region" description="Helical" evidence="1">
    <location>
        <begin position="257"/>
        <end position="276"/>
    </location>
</feature>
<name>A0A318UWK8_9GAMM</name>
<feature type="transmembrane region" description="Helical" evidence="1">
    <location>
        <begin position="180"/>
        <end position="199"/>
    </location>
</feature>
<keyword evidence="2" id="KW-0808">Transferase</keyword>
<accession>A0A318UWK8</accession>
<feature type="transmembrane region" description="Helical" evidence="1">
    <location>
        <begin position="315"/>
        <end position="332"/>
    </location>
</feature>
<keyword evidence="1" id="KW-1133">Transmembrane helix</keyword>
<feature type="transmembrane region" description="Helical" evidence="1">
    <location>
        <begin position="65"/>
        <end position="88"/>
    </location>
</feature>
<evidence type="ECO:0000313" key="2">
    <source>
        <dbReference type="EMBL" id="PYF79847.1"/>
    </source>
</evidence>
<sequence>MMLMTWLYSEKKINKYIFCVLCGLLSGFFSIYFSHDAVAYQKIFSHYSISGVSNIVDEIASYELFFLFSMKALSFLPMVVFFCLYAMLSFSVKLTLIEKVSRDPLLSLFCFFAFFFLYFDGTVVRVSLGIAVAYWGMYFLSKNKVLYFNLIILISCLLFHYSLLILMIMPLFKTHFSVKIVLGLIVVFLIIYVLGFGILDPILWVMSYLDTSIPGLSKFNSYLMRSNEGDPYSLVLFFLFLACLFSYWLFMRELSDFELISYNMMFLSFLILIVFYQNQVFQNRFSEIFRYSLVFISPFFYRFFFVFIGSRFLSIIAYIFLMGGYFVYFYYYKEIISINNLDMIDFSFILF</sequence>
<evidence type="ECO:0000313" key="3">
    <source>
        <dbReference type="Proteomes" id="UP000247551"/>
    </source>
</evidence>
<keyword evidence="1" id="KW-0812">Transmembrane</keyword>
<reference evidence="2 3" key="1">
    <citation type="submission" date="2018-06" db="EMBL/GenBank/DDBJ databases">
        <title>Genomic Encyclopedia of Type Strains, Phase III (KMG-III): the genomes of soil and plant-associated and newly described type strains.</title>
        <authorList>
            <person name="Whitman W."/>
        </authorList>
    </citation>
    <scope>NUCLEOTIDE SEQUENCE [LARGE SCALE GENOMIC DNA]</scope>
    <source>
        <strain evidence="2 3">CECT 7730</strain>
    </source>
</reference>
<evidence type="ECO:0000256" key="1">
    <source>
        <dbReference type="SAM" id="Phobius"/>
    </source>
</evidence>
<feature type="transmembrane region" description="Helical" evidence="1">
    <location>
        <begin position="108"/>
        <end position="135"/>
    </location>
</feature>
<dbReference type="Proteomes" id="UP000247551">
    <property type="component" value="Unassembled WGS sequence"/>
</dbReference>
<gene>
    <name evidence="2" type="ORF">DFP75_10712</name>
</gene>
<dbReference type="Pfam" id="PF14897">
    <property type="entry name" value="EpsG"/>
    <property type="match status" value="1"/>
</dbReference>
<dbReference type="AlphaFoldDB" id="A0A318UWK8"/>
<feature type="transmembrane region" description="Helical" evidence="1">
    <location>
        <begin position="232"/>
        <end position="250"/>
    </location>
</feature>
<feature type="transmembrane region" description="Helical" evidence="1">
    <location>
        <begin position="147"/>
        <end position="168"/>
    </location>
</feature>
<proteinExistence type="predicted"/>